<name>A0ACC0CGB3_CATRO</name>
<dbReference type="EMBL" id="CM044701">
    <property type="protein sequence ID" value="KAI5683834.1"/>
    <property type="molecule type" value="Genomic_DNA"/>
</dbReference>
<protein>
    <submittedName>
        <fullName evidence="1">Uncharacterized protein</fullName>
    </submittedName>
</protein>
<sequence length="108" mass="12137">MEKPKVHMSKSMDSAVAPHLSSLSAEGGDIVGYYSCERMFPKLKSISRITRVNSNIFTAISTTLVVWQIEDASMKSPCMRSIFLRSMQISAKKSHLPLQRLSKVQKTF</sequence>
<comment type="caution">
    <text evidence="1">The sequence shown here is derived from an EMBL/GenBank/DDBJ whole genome shotgun (WGS) entry which is preliminary data.</text>
</comment>
<evidence type="ECO:0000313" key="1">
    <source>
        <dbReference type="EMBL" id="KAI5683834.1"/>
    </source>
</evidence>
<organism evidence="1 2">
    <name type="scientific">Catharanthus roseus</name>
    <name type="common">Madagascar periwinkle</name>
    <name type="synonym">Vinca rosea</name>
    <dbReference type="NCBI Taxonomy" id="4058"/>
    <lineage>
        <taxon>Eukaryota</taxon>
        <taxon>Viridiplantae</taxon>
        <taxon>Streptophyta</taxon>
        <taxon>Embryophyta</taxon>
        <taxon>Tracheophyta</taxon>
        <taxon>Spermatophyta</taxon>
        <taxon>Magnoliopsida</taxon>
        <taxon>eudicotyledons</taxon>
        <taxon>Gunneridae</taxon>
        <taxon>Pentapetalae</taxon>
        <taxon>asterids</taxon>
        <taxon>lamiids</taxon>
        <taxon>Gentianales</taxon>
        <taxon>Apocynaceae</taxon>
        <taxon>Rauvolfioideae</taxon>
        <taxon>Vinceae</taxon>
        <taxon>Catharanthinae</taxon>
        <taxon>Catharanthus</taxon>
    </lineage>
</organism>
<dbReference type="Proteomes" id="UP001060085">
    <property type="component" value="Linkage Group LG01"/>
</dbReference>
<keyword evidence="2" id="KW-1185">Reference proteome</keyword>
<proteinExistence type="predicted"/>
<evidence type="ECO:0000313" key="2">
    <source>
        <dbReference type="Proteomes" id="UP001060085"/>
    </source>
</evidence>
<gene>
    <name evidence="1" type="ORF">M9H77_05062</name>
</gene>
<reference evidence="2" key="1">
    <citation type="journal article" date="2023" name="Nat. Plants">
        <title>Single-cell RNA sequencing provides a high-resolution roadmap for understanding the multicellular compartmentation of specialized metabolism.</title>
        <authorList>
            <person name="Sun S."/>
            <person name="Shen X."/>
            <person name="Li Y."/>
            <person name="Li Y."/>
            <person name="Wang S."/>
            <person name="Li R."/>
            <person name="Zhang H."/>
            <person name="Shen G."/>
            <person name="Guo B."/>
            <person name="Wei J."/>
            <person name="Xu J."/>
            <person name="St-Pierre B."/>
            <person name="Chen S."/>
            <person name="Sun C."/>
        </authorList>
    </citation>
    <scope>NUCLEOTIDE SEQUENCE [LARGE SCALE GENOMIC DNA]</scope>
</reference>
<accession>A0ACC0CGB3</accession>